<proteinExistence type="predicted"/>
<accession>A0A4V6WQP9</accession>
<protein>
    <submittedName>
        <fullName evidence="1">Uncharacterized protein</fullName>
    </submittedName>
</protein>
<organism evidence="1 2">
    <name type="scientific">Polyangium fumosum</name>
    <dbReference type="NCBI Taxonomy" id="889272"/>
    <lineage>
        <taxon>Bacteria</taxon>
        <taxon>Pseudomonadati</taxon>
        <taxon>Myxococcota</taxon>
        <taxon>Polyangia</taxon>
        <taxon>Polyangiales</taxon>
        <taxon>Polyangiaceae</taxon>
        <taxon>Polyangium</taxon>
    </lineage>
</organism>
<dbReference type="Proteomes" id="UP000309215">
    <property type="component" value="Unassembled WGS sequence"/>
</dbReference>
<comment type="caution">
    <text evidence="1">The sequence shown here is derived from an EMBL/GenBank/DDBJ whole genome shotgun (WGS) entry which is preliminary data.</text>
</comment>
<evidence type="ECO:0000313" key="1">
    <source>
        <dbReference type="EMBL" id="TKD03051.1"/>
    </source>
</evidence>
<reference evidence="1 2" key="1">
    <citation type="submission" date="2019-04" db="EMBL/GenBank/DDBJ databases">
        <authorList>
            <person name="Li Y."/>
            <person name="Wang J."/>
        </authorList>
    </citation>
    <scope>NUCLEOTIDE SEQUENCE [LARGE SCALE GENOMIC DNA]</scope>
    <source>
        <strain evidence="1 2">DSM 14668</strain>
    </source>
</reference>
<keyword evidence="2" id="KW-1185">Reference proteome</keyword>
<sequence>MGIDDDKREHAQALTLPREFQRVLNGARPIIEDALNKWVDRLQIQGNEPEFDTNQFIEYSDGTPHRLNTFDRAMYTLKLRAFPKLSIKQPIHLVADESVQQLIVYGLECPDGHQERYEHYRTFNHGDIESPNLGALMYDAIGDAVRRVIDSAK</sequence>
<name>A0A4V6WQP9_9BACT</name>
<gene>
    <name evidence="1" type="ORF">E8A74_27355</name>
</gene>
<dbReference type="RefSeq" id="WP_136932031.1">
    <property type="nucleotide sequence ID" value="NZ_SSMQ01000032.1"/>
</dbReference>
<dbReference type="EMBL" id="SSMQ01000032">
    <property type="protein sequence ID" value="TKD03051.1"/>
    <property type="molecule type" value="Genomic_DNA"/>
</dbReference>
<evidence type="ECO:0000313" key="2">
    <source>
        <dbReference type="Proteomes" id="UP000309215"/>
    </source>
</evidence>
<dbReference type="AlphaFoldDB" id="A0A4V6WQP9"/>